<dbReference type="EMBL" id="JBAKAX010000037">
    <property type="protein sequence ID" value="MEL0606351.1"/>
    <property type="molecule type" value="Genomic_DNA"/>
</dbReference>
<evidence type="ECO:0000313" key="1">
    <source>
        <dbReference type="EMBL" id="MEL0606351.1"/>
    </source>
</evidence>
<accession>A0ACC6R984</accession>
<protein>
    <submittedName>
        <fullName evidence="1">DUF5666 domain-containing protein</fullName>
    </submittedName>
</protein>
<evidence type="ECO:0000313" key="2">
    <source>
        <dbReference type="Proteomes" id="UP001374952"/>
    </source>
</evidence>
<gene>
    <name evidence="1" type="ORF">V6250_19440</name>
</gene>
<proteinExistence type="predicted"/>
<name>A0ACC6R984_9GAMM</name>
<keyword evidence="2" id="KW-1185">Reference proteome</keyword>
<dbReference type="Proteomes" id="UP001374952">
    <property type="component" value="Unassembled WGS sequence"/>
</dbReference>
<reference evidence="1" key="1">
    <citation type="submission" date="2024-02" db="EMBL/GenBank/DDBJ databases">
        <title>Bacteria isolated from the canopy kelp, Nereocystis luetkeana.</title>
        <authorList>
            <person name="Pfister C.A."/>
            <person name="Younker I.T."/>
            <person name="Light S.H."/>
        </authorList>
    </citation>
    <scope>NUCLEOTIDE SEQUENCE</scope>
    <source>
        <strain evidence="1">TN.2.01</strain>
    </source>
</reference>
<comment type="caution">
    <text evidence="1">The sequence shown here is derived from an EMBL/GenBank/DDBJ whole genome shotgun (WGS) entry which is preliminary data.</text>
</comment>
<organism evidence="1 2">
    <name type="scientific">Pseudoalteromonas undina</name>
    <dbReference type="NCBI Taxonomy" id="43660"/>
    <lineage>
        <taxon>Bacteria</taxon>
        <taxon>Pseudomonadati</taxon>
        <taxon>Pseudomonadota</taxon>
        <taxon>Gammaproteobacteria</taxon>
        <taxon>Alteromonadales</taxon>
        <taxon>Pseudoalteromonadaceae</taxon>
        <taxon>Pseudoalteromonas</taxon>
    </lineage>
</organism>
<sequence>MIKSPLNTTVKLISLSAISLALSACGSSSSDENTEAISEVSNFPSVIIGQVSEVSDNAITINNHTIPASNAEIEIDGINASLSDIQTGMYLEVETNGSHATEVEYEPLLKGPVNINGDTLTIAGTQLNNVQSAGLSQGDLLEISGYSDSTNSITVTYQAPVNNPQEELELKGSITHLNAQAGTFNLGDLLINYQQADVEGALNNGQFVEVEGIFNEQHVIASEVDAEQAPAFSDNTYTELEGVITFVNNTQTLITINTQWQVTLNEQTQYEDGTAANLVTGQQVEIDGQWQQSNGKLLATSIEFEDTNTAPSTSHYTFSVSGLVSYANNTATINGQNFTLTNQTQYEDGLTAATLDGQWLELEGTYTAEQALVSEVDIEDDSNTIDLKGNVALNNNGQASIWGYVSEDSSLAQFNGQYVDLECQWVSANQVRACVLDD</sequence>